<accession>A0A813MS52</accession>
<comment type="caution">
    <text evidence="9">The sequence shown here is derived from an EMBL/GenBank/DDBJ whole genome shotgun (WGS) entry which is preliminary data.</text>
</comment>
<name>A0A813MS52_9BILA</name>
<feature type="region of interest" description="Disordered" evidence="6">
    <location>
        <begin position="366"/>
        <end position="418"/>
    </location>
</feature>
<dbReference type="PANTHER" id="PTHR12466">
    <property type="entry name" value="CDC73 DOMAIN PROTEIN"/>
    <property type="match status" value="1"/>
</dbReference>
<feature type="domain" description="Cell division control protein 73 C-terminal" evidence="7">
    <location>
        <begin position="416"/>
        <end position="572"/>
    </location>
</feature>
<feature type="compositionally biased region" description="Low complexity" evidence="6">
    <location>
        <begin position="312"/>
        <end position="329"/>
    </location>
</feature>
<evidence type="ECO:0008006" key="11">
    <source>
        <dbReference type="Google" id="ProtNLM"/>
    </source>
</evidence>
<proteinExistence type="inferred from homology"/>
<dbReference type="InterPro" id="IPR032041">
    <property type="entry name" value="Cdc73_N"/>
</dbReference>
<evidence type="ECO:0000259" key="7">
    <source>
        <dbReference type="Pfam" id="PF05179"/>
    </source>
</evidence>
<dbReference type="Proteomes" id="UP000663879">
    <property type="component" value="Unassembled WGS sequence"/>
</dbReference>
<dbReference type="GO" id="GO:0006368">
    <property type="term" value="P:transcription elongation by RNA polymerase II"/>
    <property type="evidence" value="ECO:0007669"/>
    <property type="project" value="InterPro"/>
</dbReference>
<dbReference type="GO" id="GO:0032968">
    <property type="term" value="P:positive regulation of transcription elongation by RNA polymerase II"/>
    <property type="evidence" value="ECO:0007669"/>
    <property type="project" value="TreeGrafter"/>
</dbReference>
<evidence type="ECO:0000256" key="1">
    <source>
        <dbReference type="ARBA" id="ARBA00004123"/>
    </source>
</evidence>
<evidence type="ECO:0000313" key="10">
    <source>
        <dbReference type="Proteomes" id="UP000663879"/>
    </source>
</evidence>
<dbReference type="FunFam" id="3.40.50.11990:FF:000002">
    <property type="entry name" value="protein CDC73 homolog"/>
    <property type="match status" value="1"/>
</dbReference>
<dbReference type="InterPro" id="IPR031336">
    <property type="entry name" value="CDC73_C"/>
</dbReference>
<feature type="region of interest" description="Disordered" evidence="6">
    <location>
        <begin position="312"/>
        <end position="334"/>
    </location>
</feature>
<evidence type="ECO:0000256" key="6">
    <source>
        <dbReference type="SAM" id="MobiDB-lite"/>
    </source>
</evidence>
<keyword evidence="3" id="KW-0805">Transcription regulation</keyword>
<dbReference type="GO" id="GO:0016593">
    <property type="term" value="C:Cdc73/Paf1 complex"/>
    <property type="evidence" value="ECO:0007669"/>
    <property type="project" value="InterPro"/>
</dbReference>
<dbReference type="PANTHER" id="PTHR12466:SF8">
    <property type="entry name" value="PARAFIBROMIN"/>
    <property type="match status" value="1"/>
</dbReference>
<organism evidence="9 10">
    <name type="scientific">Brachionus calyciflorus</name>
    <dbReference type="NCBI Taxonomy" id="104777"/>
    <lineage>
        <taxon>Eukaryota</taxon>
        <taxon>Metazoa</taxon>
        <taxon>Spiralia</taxon>
        <taxon>Gnathifera</taxon>
        <taxon>Rotifera</taxon>
        <taxon>Eurotatoria</taxon>
        <taxon>Monogononta</taxon>
        <taxon>Pseudotrocha</taxon>
        <taxon>Ploima</taxon>
        <taxon>Brachionidae</taxon>
        <taxon>Brachionus</taxon>
    </lineage>
</organism>
<feature type="compositionally biased region" description="Low complexity" evidence="6">
    <location>
        <begin position="381"/>
        <end position="418"/>
    </location>
</feature>
<dbReference type="Gene3D" id="3.40.50.11990">
    <property type="entry name" value="RNA polymerase II accessory factor, Cdc73 C-terminal domain"/>
    <property type="match status" value="1"/>
</dbReference>
<dbReference type="InterPro" id="IPR007852">
    <property type="entry name" value="Cdc73/Parafibromin"/>
</dbReference>
<evidence type="ECO:0000256" key="3">
    <source>
        <dbReference type="ARBA" id="ARBA00023015"/>
    </source>
</evidence>
<evidence type="ECO:0000256" key="5">
    <source>
        <dbReference type="ARBA" id="ARBA00023242"/>
    </source>
</evidence>
<dbReference type="AlphaFoldDB" id="A0A813MS52"/>
<gene>
    <name evidence="9" type="ORF">OXX778_LOCUS2432</name>
</gene>
<dbReference type="EMBL" id="CAJNOC010000189">
    <property type="protein sequence ID" value="CAF0724683.1"/>
    <property type="molecule type" value="Genomic_DNA"/>
</dbReference>
<dbReference type="InterPro" id="IPR038103">
    <property type="entry name" value="CDC73_C_sf"/>
</dbReference>
<evidence type="ECO:0000256" key="2">
    <source>
        <dbReference type="ARBA" id="ARBA00010427"/>
    </source>
</evidence>
<keyword evidence="5" id="KW-0539">Nucleus</keyword>
<evidence type="ECO:0000313" key="9">
    <source>
        <dbReference type="EMBL" id="CAF0724683.1"/>
    </source>
</evidence>
<dbReference type="Pfam" id="PF16050">
    <property type="entry name" value="CDC73_N"/>
    <property type="match status" value="1"/>
</dbReference>
<comment type="subcellular location">
    <subcellularLocation>
        <location evidence="1">Nucleus</location>
    </subcellularLocation>
</comment>
<feature type="domain" description="Paf1 complex subunit Cdc73 N-terminal" evidence="8">
    <location>
        <begin position="1"/>
        <end position="345"/>
    </location>
</feature>
<evidence type="ECO:0000259" key="8">
    <source>
        <dbReference type="Pfam" id="PF16050"/>
    </source>
</evidence>
<dbReference type="Pfam" id="PF05179">
    <property type="entry name" value="CDC73_C"/>
    <property type="match status" value="1"/>
</dbReference>
<keyword evidence="10" id="KW-1185">Reference proteome</keyword>
<protein>
    <recommendedName>
        <fullName evidence="11">Parafibromin</fullName>
    </recommendedName>
</protein>
<reference evidence="9" key="1">
    <citation type="submission" date="2021-02" db="EMBL/GenBank/DDBJ databases">
        <authorList>
            <person name="Nowell W R."/>
        </authorList>
    </citation>
    <scope>NUCLEOTIDE SEQUENCE</scope>
    <source>
        <strain evidence="9">Ploen Becks lab</strain>
    </source>
</reference>
<keyword evidence="4" id="KW-0804">Transcription</keyword>
<evidence type="ECO:0000256" key="4">
    <source>
        <dbReference type="ARBA" id="ARBA00023163"/>
    </source>
</evidence>
<comment type="similarity">
    <text evidence="2">Belongs to the CDC73 family.</text>
</comment>
<sequence length="583" mass="65190">MSDALSLLRNFVKIKKDFYEEDDKIIFGDVYYQKNVKTNYLIYGTGKDGRPKDYYTLECLAFLIKNRDLQHPMYVKSAGTRNISVVSRPDRRELLSYLDGEVETASSIDKNAPIEIAMQRAQPYIKTSSAISQNLATTSSSMAIKRAAHGDQNTDLDSKQAKLGENEDGLALTQEQIIGRISKKFDSSQSQRPITENITDLSEQLTKEKIAAIKAKKKAQQRKQVSSGVELEDELLKSDRGLMGSFGGSSIGYISGLGTGDESEAIMKEIQKREAVSKDRFSVLQSNGKQFEKDINAFLQLIKAKEESIDNGAAGSQASASQGAPASQQTQKSRQLGYNRFDQERYAAKDETGGFSIDTKLTYQPSVGGLSLTPNPPQTDSQRSSQSSQLTQQNKNIISSQSSQSRPSSQSQKRTSMKPIIIIPNIPTSLITMINCHDILQDLKYVSADEKKKLSQNQNAPKDCEIIMHKKEDGSTVQYKVIDNINKLQPTDWDRVVAVFVHGKQWQFKDWPIGNANPLEIFQKIKAFHIKMVGVPVDPNIAKWSVSIIELDPHKRHLDRARLLSLWDELTRFVAKNKPLLCG</sequence>
<dbReference type="GO" id="GO:0000993">
    <property type="term" value="F:RNA polymerase II complex binding"/>
    <property type="evidence" value="ECO:0007669"/>
    <property type="project" value="TreeGrafter"/>
</dbReference>
<dbReference type="OrthoDB" id="2186602at2759"/>